<dbReference type="InterPro" id="IPR011010">
    <property type="entry name" value="DNA_brk_join_enz"/>
</dbReference>
<keyword evidence="2" id="KW-0233">DNA recombination</keyword>
<dbReference type="Proteomes" id="UP001500689">
    <property type="component" value="Unassembled WGS sequence"/>
</dbReference>
<evidence type="ECO:0008006" key="6">
    <source>
        <dbReference type="Google" id="ProtNLM"/>
    </source>
</evidence>
<dbReference type="Gene3D" id="1.10.443.10">
    <property type="entry name" value="Intergrase catalytic core"/>
    <property type="match status" value="1"/>
</dbReference>
<dbReference type="EMBL" id="BAAAZN010000016">
    <property type="protein sequence ID" value="GAA3571040.1"/>
    <property type="molecule type" value="Genomic_DNA"/>
</dbReference>
<evidence type="ECO:0000256" key="1">
    <source>
        <dbReference type="ARBA" id="ARBA00023125"/>
    </source>
</evidence>
<proteinExistence type="predicted"/>
<reference evidence="5" key="1">
    <citation type="journal article" date="2019" name="Int. J. Syst. Evol. Microbiol.">
        <title>The Global Catalogue of Microorganisms (GCM) 10K type strain sequencing project: providing services to taxonomists for standard genome sequencing and annotation.</title>
        <authorList>
            <consortium name="The Broad Institute Genomics Platform"/>
            <consortium name="The Broad Institute Genome Sequencing Center for Infectious Disease"/>
            <person name="Wu L."/>
            <person name="Ma J."/>
        </authorList>
    </citation>
    <scope>NUCLEOTIDE SEQUENCE [LARGE SCALE GENOMIC DNA]</scope>
    <source>
        <strain evidence="5">JCM 16898</strain>
    </source>
</reference>
<feature type="compositionally biased region" description="Pro residues" evidence="3">
    <location>
        <begin position="218"/>
        <end position="228"/>
    </location>
</feature>
<sequence length="289" mass="32616">MAELVSPNTARSYGSYWKKALAARPERRLDEITASDIKTMSEKVKATALVRSNSRAGRNAAENFIAAMRCLYRHAEADGTIDERRNPARRATKPRRNKSTRRALPDARIAELNEIVSTTGDNPELDALIVRLHEETACRRGGALTLRPRDLDRDQCLIYLREKDETTRWQPVSPTLMRHLLADAEERGTGHRDDQLLRYANGAPITRRRYDYIWTRPKSPPHSAPSPANPTHSHPRPDPECGCPHPSHPHHRRRPAITPTRTNSFAAHRGSQRPSRSPSPADRAPPDSP</sequence>
<evidence type="ECO:0000256" key="3">
    <source>
        <dbReference type="SAM" id="MobiDB-lite"/>
    </source>
</evidence>
<gene>
    <name evidence="4" type="ORF">GCM10022222_63930</name>
</gene>
<dbReference type="SUPFAM" id="SSF56349">
    <property type="entry name" value="DNA breaking-rejoining enzymes"/>
    <property type="match status" value="1"/>
</dbReference>
<dbReference type="Gene3D" id="1.10.150.130">
    <property type="match status" value="1"/>
</dbReference>
<name>A0ABP6XRG7_9PSEU</name>
<organism evidence="4 5">
    <name type="scientific">Amycolatopsis ultiminotia</name>
    <dbReference type="NCBI Taxonomy" id="543629"/>
    <lineage>
        <taxon>Bacteria</taxon>
        <taxon>Bacillati</taxon>
        <taxon>Actinomycetota</taxon>
        <taxon>Actinomycetes</taxon>
        <taxon>Pseudonocardiales</taxon>
        <taxon>Pseudonocardiaceae</taxon>
        <taxon>Amycolatopsis</taxon>
    </lineage>
</organism>
<evidence type="ECO:0000313" key="4">
    <source>
        <dbReference type="EMBL" id="GAA3571040.1"/>
    </source>
</evidence>
<comment type="caution">
    <text evidence="4">The sequence shown here is derived from an EMBL/GenBank/DDBJ whole genome shotgun (WGS) entry which is preliminary data.</text>
</comment>
<keyword evidence="1" id="KW-0238">DNA-binding</keyword>
<dbReference type="RefSeq" id="WP_344866542.1">
    <property type="nucleotide sequence ID" value="NZ_BAAAZN010000016.1"/>
</dbReference>
<protein>
    <recommendedName>
        <fullName evidence="6">Core-binding (CB) domain-containing protein</fullName>
    </recommendedName>
</protein>
<feature type="compositionally biased region" description="Low complexity" evidence="3">
    <location>
        <begin position="273"/>
        <end position="282"/>
    </location>
</feature>
<accession>A0ABP6XRG7</accession>
<feature type="region of interest" description="Disordered" evidence="3">
    <location>
        <begin position="216"/>
        <end position="289"/>
    </location>
</feature>
<keyword evidence="5" id="KW-1185">Reference proteome</keyword>
<feature type="compositionally biased region" description="Basic residues" evidence="3">
    <location>
        <begin position="87"/>
        <end position="101"/>
    </location>
</feature>
<dbReference type="InterPro" id="IPR010998">
    <property type="entry name" value="Integrase_recombinase_N"/>
</dbReference>
<dbReference type="InterPro" id="IPR013762">
    <property type="entry name" value="Integrase-like_cat_sf"/>
</dbReference>
<feature type="region of interest" description="Disordered" evidence="3">
    <location>
        <begin position="81"/>
        <end position="102"/>
    </location>
</feature>
<evidence type="ECO:0000313" key="5">
    <source>
        <dbReference type="Proteomes" id="UP001500689"/>
    </source>
</evidence>
<evidence type="ECO:0000256" key="2">
    <source>
        <dbReference type="ARBA" id="ARBA00023172"/>
    </source>
</evidence>